<dbReference type="EMBL" id="JAAIJR010000220">
    <property type="protein sequence ID" value="NEX23510.1"/>
    <property type="molecule type" value="Genomic_DNA"/>
</dbReference>
<evidence type="ECO:0000313" key="2">
    <source>
        <dbReference type="Proteomes" id="UP000471640"/>
    </source>
</evidence>
<organism evidence="1 2">
    <name type="scientific">Thiorhodococcus mannitoliphagus</name>
    <dbReference type="NCBI Taxonomy" id="329406"/>
    <lineage>
        <taxon>Bacteria</taxon>
        <taxon>Pseudomonadati</taxon>
        <taxon>Pseudomonadota</taxon>
        <taxon>Gammaproteobacteria</taxon>
        <taxon>Chromatiales</taxon>
        <taxon>Chromatiaceae</taxon>
        <taxon>Thiorhodococcus</taxon>
    </lineage>
</organism>
<reference evidence="2" key="1">
    <citation type="journal article" date="2020" name="Microbiol. Resour. Announc.">
        <title>Draft Genome Sequences of Thiorhodococcus mannitoliphagus and Thiorhodococcus minor, Purple Sulfur Photosynthetic Bacteria in the Gammaproteobacterial Family Chromatiaceae.</title>
        <authorList>
            <person name="Aviles F.A."/>
            <person name="Meyer T.E."/>
            <person name="Kyndt J.A."/>
        </authorList>
    </citation>
    <scope>NUCLEOTIDE SEQUENCE [LARGE SCALE GENOMIC DNA]</scope>
    <source>
        <strain evidence="2">DSM 18266</strain>
    </source>
</reference>
<sequence>MTSSETTAKGRCPGRVGIFWFHKGQLMACPIPLEQAEIRGTKRDSPDAHVRA</sequence>
<dbReference type="AlphaFoldDB" id="A0A6P1E139"/>
<protein>
    <submittedName>
        <fullName evidence="1">Uncharacterized protein</fullName>
    </submittedName>
</protein>
<evidence type="ECO:0000313" key="1">
    <source>
        <dbReference type="EMBL" id="NEX23510.1"/>
    </source>
</evidence>
<dbReference type="Proteomes" id="UP000471640">
    <property type="component" value="Unassembled WGS sequence"/>
</dbReference>
<gene>
    <name evidence="1" type="ORF">G3480_25055</name>
</gene>
<reference evidence="1 2" key="2">
    <citation type="submission" date="2020-02" db="EMBL/GenBank/DDBJ databases">
        <title>Genome sequences of Thiorhodococcus mannitoliphagus and Thiorhodococcus minor, purple sulfur photosynthetic bacteria in the gammaproteobacterial family, Chromatiaceae.</title>
        <authorList>
            <person name="Aviles F.A."/>
            <person name="Meyer T.E."/>
            <person name="Kyndt J.A."/>
        </authorList>
    </citation>
    <scope>NUCLEOTIDE SEQUENCE [LARGE SCALE GENOMIC DNA]</scope>
    <source>
        <strain evidence="1 2">DSM 18266</strain>
    </source>
</reference>
<dbReference type="RefSeq" id="WP_164656940.1">
    <property type="nucleotide sequence ID" value="NZ_JAAIJR010000220.1"/>
</dbReference>
<keyword evidence="2" id="KW-1185">Reference proteome</keyword>
<accession>A0A6P1E139</accession>
<proteinExistence type="predicted"/>
<name>A0A6P1E139_9GAMM</name>
<comment type="caution">
    <text evidence="1">The sequence shown here is derived from an EMBL/GenBank/DDBJ whole genome shotgun (WGS) entry which is preliminary data.</text>
</comment>